<proteinExistence type="predicted"/>
<dbReference type="EMBL" id="NPZB01000002">
    <property type="protein sequence ID" value="PNS07405.1"/>
    <property type="molecule type" value="Genomic_DNA"/>
</dbReference>
<dbReference type="InterPro" id="IPR041916">
    <property type="entry name" value="Anti_sigma_zinc_sf"/>
</dbReference>
<keyword evidence="2" id="KW-0863">Zinc-finger</keyword>
<keyword evidence="2" id="KW-0862">Zinc</keyword>
<evidence type="ECO:0000313" key="2">
    <source>
        <dbReference type="EMBL" id="PNS07405.1"/>
    </source>
</evidence>
<evidence type="ECO:0000259" key="1">
    <source>
        <dbReference type="Pfam" id="PF13490"/>
    </source>
</evidence>
<accession>A0A2K1PX83</accession>
<dbReference type="InterPro" id="IPR027383">
    <property type="entry name" value="Znf_put"/>
</dbReference>
<dbReference type="RefSeq" id="WP_103075125.1">
    <property type="nucleotide sequence ID" value="NZ_NPZB01000002.1"/>
</dbReference>
<gene>
    <name evidence="2" type="ORF">Lysil_1581</name>
</gene>
<keyword evidence="2" id="KW-0479">Metal-binding</keyword>
<feature type="domain" description="Putative zinc-finger" evidence="1">
    <location>
        <begin position="3"/>
        <end position="37"/>
    </location>
</feature>
<dbReference type="AlphaFoldDB" id="A0A2K1PX83"/>
<dbReference type="Gene3D" id="1.10.10.1320">
    <property type="entry name" value="Anti-sigma factor, zinc-finger domain"/>
    <property type="match status" value="1"/>
</dbReference>
<dbReference type="GO" id="GO:0008270">
    <property type="term" value="F:zinc ion binding"/>
    <property type="evidence" value="ECO:0007669"/>
    <property type="project" value="UniProtKB-KW"/>
</dbReference>
<protein>
    <submittedName>
        <fullName evidence="2">Putative zinc-finger</fullName>
    </submittedName>
</protein>
<organism evidence="2 3">
    <name type="scientific">Solilutibacter silvestris</name>
    <dbReference type="NCBI Taxonomy" id="1645665"/>
    <lineage>
        <taxon>Bacteria</taxon>
        <taxon>Pseudomonadati</taxon>
        <taxon>Pseudomonadota</taxon>
        <taxon>Gammaproteobacteria</taxon>
        <taxon>Lysobacterales</taxon>
        <taxon>Lysobacteraceae</taxon>
        <taxon>Solilutibacter</taxon>
    </lineage>
</organism>
<dbReference type="Proteomes" id="UP000236220">
    <property type="component" value="Unassembled WGS sequence"/>
</dbReference>
<dbReference type="OrthoDB" id="191790at2"/>
<dbReference type="Pfam" id="PF13490">
    <property type="entry name" value="zf-HC2"/>
    <property type="match status" value="1"/>
</dbReference>
<sequence>MDCRLARSLLDAYLDNELDRADARAFEAHVDGCASCRGALSESDELRRALHEASLRYPAPPALHERIVAAIATPTPAQPQHAWRPAPTWMRYAAACVIAFGAGGLSLQWWHSTHDASVQAQLASDLFASHWRALAATSPVDVVSSDHHTVKPWFAGKVAQSPEVRDFSGQGFALVGGRIDYVGSERVPVLVYRHGQHLIDVFVLSRTGATRVGPAQQQGYALQAITLDGQPAAIVTDMDPQEVTRFAQLLSH</sequence>
<keyword evidence="3" id="KW-1185">Reference proteome</keyword>
<evidence type="ECO:0000313" key="3">
    <source>
        <dbReference type="Proteomes" id="UP000236220"/>
    </source>
</evidence>
<name>A0A2K1PX83_9GAMM</name>
<reference evidence="2 3" key="1">
    <citation type="submission" date="2017-08" db="EMBL/GenBank/DDBJ databases">
        <title>Lysobacter sylvestris genome.</title>
        <authorList>
            <person name="Zhang D.-C."/>
            <person name="Albuquerque L."/>
            <person name="Franca L."/>
            <person name="Froufe H.J.C."/>
            <person name="Barroso C."/>
            <person name="Egas C."/>
            <person name="Da Costa M."/>
            <person name="Margesin R."/>
        </authorList>
    </citation>
    <scope>NUCLEOTIDE SEQUENCE [LARGE SCALE GENOMIC DNA]</scope>
    <source>
        <strain evidence="2 3">AM20-91</strain>
    </source>
</reference>
<comment type="caution">
    <text evidence="2">The sequence shown here is derived from an EMBL/GenBank/DDBJ whole genome shotgun (WGS) entry which is preliminary data.</text>
</comment>